<gene>
    <name evidence="1" type="ORF">D3P08_13890</name>
</gene>
<comment type="caution">
    <text evidence="1">The sequence shown here is derived from an EMBL/GenBank/DDBJ whole genome shotgun (WGS) entry which is preliminary data.</text>
</comment>
<proteinExistence type="predicted"/>
<dbReference type="Proteomes" id="UP000266482">
    <property type="component" value="Unassembled WGS sequence"/>
</dbReference>
<reference evidence="1 2" key="1">
    <citation type="submission" date="2018-09" db="EMBL/GenBank/DDBJ databases">
        <title>Paenibacillus aracenensis nov. sp. isolated from a cave in southern Spain.</title>
        <authorList>
            <person name="Jurado V."/>
            <person name="Gutierrez-Patricio S."/>
            <person name="Gonzalez-Pimentel J.L."/>
            <person name="Miller A.Z."/>
            <person name="Laiz L."/>
            <person name="Saiz-Jimenez C."/>
        </authorList>
    </citation>
    <scope>NUCLEOTIDE SEQUENCE [LARGE SCALE GENOMIC DNA]</scope>
    <source>
        <strain evidence="1 2">DSM 22867</strain>
    </source>
</reference>
<name>A0A3A1UV31_9BACL</name>
<evidence type="ECO:0000313" key="1">
    <source>
        <dbReference type="EMBL" id="RIX52065.1"/>
    </source>
</evidence>
<organism evidence="1 2">
    <name type="scientific">Paenibacillus nanensis</name>
    <dbReference type="NCBI Taxonomy" id="393251"/>
    <lineage>
        <taxon>Bacteria</taxon>
        <taxon>Bacillati</taxon>
        <taxon>Bacillota</taxon>
        <taxon>Bacilli</taxon>
        <taxon>Bacillales</taxon>
        <taxon>Paenibacillaceae</taxon>
        <taxon>Paenibacillus</taxon>
    </lineage>
</organism>
<keyword evidence="2" id="KW-1185">Reference proteome</keyword>
<accession>A0A3A1UV31</accession>
<protein>
    <submittedName>
        <fullName evidence="1">Uncharacterized protein</fullName>
    </submittedName>
</protein>
<dbReference type="EMBL" id="QXQA01000008">
    <property type="protein sequence ID" value="RIX52065.1"/>
    <property type="molecule type" value="Genomic_DNA"/>
</dbReference>
<evidence type="ECO:0000313" key="2">
    <source>
        <dbReference type="Proteomes" id="UP000266482"/>
    </source>
</evidence>
<dbReference type="AlphaFoldDB" id="A0A3A1UV31"/>
<sequence>MVKLYQVRKGQFVYYKNKLHRVYGVKPMYKKSVHLIRLSDLTQHLATAAEVDKHKPTELDSFVYNHKPYTLRKDRTAQAGDTILITNPTPDSLDHYSLNDIEVVETVDHKGVITTNSNGIKHHEYMLVVPGRSPDSRVIDYQNIEPDEEEAAGANATNLNAGNPEQDQLPNLGDVYKQKDHDASLESMVVAIQNQTVFLGGGFVVPREELLNGEKWEFLYNLLDQ</sequence>
<dbReference type="OrthoDB" id="2835997at2"/>